<feature type="domain" description="ABC transmembrane type-1" evidence="8">
    <location>
        <begin position="99"/>
        <end position="314"/>
    </location>
</feature>
<feature type="transmembrane region" description="Helical" evidence="7">
    <location>
        <begin position="101"/>
        <end position="123"/>
    </location>
</feature>
<dbReference type="InterPro" id="IPR045621">
    <property type="entry name" value="BPD_transp_1_N"/>
</dbReference>
<dbReference type="GO" id="GO:0055085">
    <property type="term" value="P:transmembrane transport"/>
    <property type="evidence" value="ECO:0007669"/>
    <property type="project" value="InterPro"/>
</dbReference>
<evidence type="ECO:0000256" key="2">
    <source>
        <dbReference type="ARBA" id="ARBA00022448"/>
    </source>
</evidence>
<name>A0A5E4VX05_9BURK</name>
<evidence type="ECO:0000313" key="9">
    <source>
        <dbReference type="EMBL" id="VVE16982.1"/>
    </source>
</evidence>
<keyword evidence="4 7" id="KW-0812">Transmembrane</keyword>
<comment type="similarity">
    <text evidence="7">Belongs to the binding-protein-dependent transport system permease family.</text>
</comment>
<keyword evidence="2 7" id="KW-0813">Transport</keyword>
<organism evidence="9 10">
    <name type="scientific">Pandoraea terrae</name>
    <dbReference type="NCBI Taxonomy" id="1537710"/>
    <lineage>
        <taxon>Bacteria</taxon>
        <taxon>Pseudomonadati</taxon>
        <taxon>Pseudomonadota</taxon>
        <taxon>Betaproteobacteria</taxon>
        <taxon>Burkholderiales</taxon>
        <taxon>Burkholderiaceae</taxon>
        <taxon>Pandoraea</taxon>
    </lineage>
</organism>
<dbReference type="Pfam" id="PF19300">
    <property type="entry name" value="BPD_transp_1_N"/>
    <property type="match status" value="1"/>
</dbReference>
<evidence type="ECO:0000256" key="3">
    <source>
        <dbReference type="ARBA" id="ARBA00022475"/>
    </source>
</evidence>
<keyword evidence="6 7" id="KW-0472">Membrane</keyword>
<dbReference type="AlphaFoldDB" id="A0A5E4VX05"/>
<dbReference type="InterPro" id="IPR035906">
    <property type="entry name" value="MetI-like_sf"/>
</dbReference>
<reference evidence="9 10" key="1">
    <citation type="submission" date="2019-08" db="EMBL/GenBank/DDBJ databases">
        <authorList>
            <person name="Peeters C."/>
        </authorList>
    </citation>
    <scope>NUCLEOTIDE SEQUENCE [LARGE SCALE GENOMIC DNA]</scope>
    <source>
        <strain evidence="9 10">LMG 30175</strain>
    </source>
</reference>
<dbReference type="RefSeq" id="WP_150697706.1">
    <property type="nucleotide sequence ID" value="NZ_CABPRZ010000011.1"/>
</dbReference>
<evidence type="ECO:0000256" key="6">
    <source>
        <dbReference type="ARBA" id="ARBA00023136"/>
    </source>
</evidence>
<evidence type="ECO:0000313" key="10">
    <source>
        <dbReference type="Proteomes" id="UP000414233"/>
    </source>
</evidence>
<feature type="transmembrane region" description="Helical" evidence="7">
    <location>
        <begin position="135"/>
        <end position="164"/>
    </location>
</feature>
<feature type="transmembrane region" description="Helical" evidence="7">
    <location>
        <begin position="12"/>
        <end position="32"/>
    </location>
</feature>
<dbReference type="SUPFAM" id="SSF161098">
    <property type="entry name" value="MetI-like"/>
    <property type="match status" value="1"/>
</dbReference>
<sequence>MRNLGYITQRLGYGLVMVLAVVVLNFLLLRLAPGDIADMLAAQAGGATQEQVQQIRQQLGLDRGVGTQLATYLKEVAQGHLGQSLYYNASVSQLILDRAPATLALVVLALLLAIVIGTLLGIVSARKPRGWLSHVVTVVSLVGFSAPVFWSGIMLLIVFAYWIPLFPASGMLDVGVPPTGFTKYVQIAHHLVLPVTTLALVYLAQYSRQARASMLDVLGADYIRTARAKGLTERRVVYVHALKNALIPIVTLAGLQFSQVLAGAVLVETVFNWPGLGRLAFDAVLNRDYALLLGILLASAILVVIMNMLTDFSYRLLDPRMRSTR</sequence>
<dbReference type="PROSITE" id="PS50928">
    <property type="entry name" value="ABC_TM1"/>
    <property type="match status" value="1"/>
</dbReference>
<dbReference type="PANTHER" id="PTHR43163:SF9">
    <property type="entry name" value="ABC TRANSPORTER PERMEASE PROTEIN"/>
    <property type="match status" value="1"/>
</dbReference>
<gene>
    <name evidence="9" type="ORF">PTE30175_02848</name>
</gene>
<evidence type="ECO:0000256" key="1">
    <source>
        <dbReference type="ARBA" id="ARBA00004651"/>
    </source>
</evidence>
<dbReference type="Proteomes" id="UP000414233">
    <property type="component" value="Unassembled WGS sequence"/>
</dbReference>
<feature type="transmembrane region" description="Helical" evidence="7">
    <location>
        <begin position="245"/>
        <end position="271"/>
    </location>
</feature>
<feature type="transmembrane region" description="Helical" evidence="7">
    <location>
        <begin position="291"/>
        <end position="317"/>
    </location>
</feature>
<dbReference type="PANTHER" id="PTHR43163">
    <property type="entry name" value="DIPEPTIDE TRANSPORT SYSTEM PERMEASE PROTEIN DPPB-RELATED"/>
    <property type="match status" value="1"/>
</dbReference>
<dbReference type="InterPro" id="IPR000515">
    <property type="entry name" value="MetI-like"/>
</dbReference>
<dbReference type="EMBL" id="CABPRZ010000011">
    <property type="protein sequence ID" value="VVE16982.1"/>
    <property type="molecule type" value="Genomic_DNA"/>
</dbReference>
<keyword evidence="10" id="KW-1185">Reference proteome</keyword>
<evidence type="ECO:0000256" key="7">
    <source>
        <dbReference type="RuleBase" id="RU363032"/>
    </source>
</evidence>
<keyword evidence="5 7" id="KW-1133">Transmembrane helix</keyword>
<accession>A0A5E4VX05</accession>
<dbReference type="OrthoDB" id="9803623at2"/>
<dbReference type="Pfam" id="PF00528">
    <property type="entry name" value="BPD_transp_1"/>
    <property type="match status" value="1"/>
</dbReference>
<evidence type="ECO:0000259" key="8">
    <source>
        <dbReference type="PROSITE" id="PS50928"/>
    </source>
</evidence>
<dbReference type="CDD" id="cd06261">
    <property type="entry name" value="TM_PBP2"/>
    <property type="match status" value="1"/>
</dbReference>
<protein>
    <submittedName>
        <fullName evidence="9">Peptide ABC transporter permease</fullName>
    </submittedName>
</protein>
<feature type="transmembrane region" description="Helical" evidence="7">
    <location>
        <begin position="184"/>
        <end position="204"/>
    </location>
</feature>
<keyword evidence="3" id="KW-1003">Cell membrane</keyword>
<comment type="subcellular location">
    <subcellularLocation>
        <location evidence="1 7">Cell membrane</location>
        <topology evidence="1 7">Multi-pass membrane protein</topology>
    </subcellularLocation>
</comment>
<evidence type="ECO:0000256" key="4">
    <source>
        <dbReference type="ARBA" id="ARBA00022692"/>
    </source>
</evidence>
<dbReference type="GO" id="GO:0005886">
    <property type="term" value="C:plasma membrane"/>
    <property type="evidence" value="ECO:0007669"/>
    <property type="project" value="UniProtKB-SubCell"/>
</dbReference>
<dbReference type="Gene3D" id="1.10.3720.10">
    <property type="entry name" value="MetI-like"/>
    <property type="match status" value="1"/>
</dbReference>
<evidence type="ECO:0000256" key="5">
    <source>
        <dbReference type="ARBA" id="ARBA00022989"/>
    </source>
</evidence>
<proteinExistence type="inferred from homology"/>